<proteinExistence type="predicted"/>
<dbReference type="Proteomes" id="UP000317303">
    <property type="component" value="Unassembled WGS sequence"/>
</dbReference>
<dbReference type="SMART" id="SM00530">
    <property type="entry name" value="HTH_XRE"/>
    <property type="match status" value="1"/>
</dbReference>
<sequence length="96" mass="10225">MVRVPLSEAERERGELLGSVLRAARCERSMVDVASEAGISVETLRKIETGRIPTPAFFTVLAIADAVDLPLERLRDALGGQDERPATPSGSHLAAG</sequence>
<dbReference type="PROSITE" id="PS50943">
    <property type="entry name" value="HTH_CROC1"/>
    <property type="match status" value="1"/>
</dbReference>
<dbReference type="RefSeq" id="WP_030530301.1">
    <property type="nucleotide sequence ID" value="NZ_JOIJ01000001.1"/>
</dbReference>
<dbReference type="EMBL" id="VLJV01000001">
    <property type="protein sequence ID" value="TWH21600.1"/>
    <property type="molecule type" value="Genomic_DNA"/>
</dbReference>
<protein>
    <submittedName>
        <fullName evidence="2">Helix-turn-helix protein</fullName>
    </submittedName>
</protein>
<evidence type="ECO:0000259" key="1">
    <source>
        <dbReference type="PROSITE" id="PS50943"/>
    </source>
</evidence>
<accession>A0A660CDH4</accession>
<feature type="domain" description="HTH cro/C1-type" evidence="1">
    <location>
        <begin position="21"/>
        <end position="74"/>
    </location>
</feature>
<dbReference type="InterPro" id="IPR001387">
    <property type="entry name" value="Cro/C1-type_HTH"/>
</dbReference>
<dbReference type="OrthoDB" id="5196639at2"/>
<evidence type="ECO:0000313" key="2">
    <source>
        <dbReference type="EMBL" id="TWH21600.1"/>
    </source>
</evidence>
<dbReference type="AlphaFoldDB" id="A0A660CDH4"/>
<keyword evidence="3" id="KW-1185">Reference proteome</keyword>
<reference evidence="2 3" key="1">
    <citation type="submission" date="2019-07" db="EMBL/GenBank/DDBJ databases">
        <title>R&amp;d 2014.</title>
        <authorList>
            <person name="Klenk H.-P."/>
        </authorList>
    </citation>
    <scope>NUCLEOTIDE SEQUENCE [LARGE SCALE GENOMIC DNA]</scope>
    <source>
        <strain evidence="2 3">DSM 43194</strain>
    </source>
</reference>
<dbReference type="Pfam" id="PF13560">
    <property type="entry name" value="HTH_31"/>
    <property type="match status" value="1"/>
</dbReference>
<dbReference type="Gene3D" id="1.10.260.40">
    <property type="entry name" value="lambda repressor-like DNA-binding domains"/>
    <property type="match status" value="1"/>
</dbReference>
<comment type="caution">
    <text evidence="2">The sequence shown here is derived from an EMBL/GenBank/DDBJ whole genome shotgun (WGS) entry which is preliminary data.</text>
</comment>
<name>A0A660CDH4_9PSEU</name>
<dbReference type="InterPro" id="IPR010982">
    <property type="entry name" value="Lambda_DNA-bd_dom_sf"/>
</dbReference>
<dbReference type="SUPFAM" id="SSF47413">
    <property type="entry name" value="lambda repressor-like DNA-binding domains"/>
    <property type="match status" value="1"/>
</dbReference>
<gene>
    <name evidence="2" type="ORF">JD82_03466</name>
</gene>
<evidence type="ECO:0000313" key="3">
    <source>
        <dbReference type="Proteomes" id="UP000317303"/>
    </source>
</evidence>
<organism evidence="2 3">
    <name type="scientific">Prauserella rugosa</name>
    <dbReference type="NCBI Taxonomy" id="43354"/>
    <lineage>
        <taxon>Bacteria</taxon>
        <taxon>Bacillati</taxon>
        <taxon>Actinomycetota</taxon>
        <taxon>Actinomycetes</taxon>
        <taxon>Pseudonocardiales</taxon>
        <taxon>Pseudonocardiaceae</taxon>
        <taxon>Prauserella</taxon>
    </lineage>
</organism>
<dbReference type="GO" id="GO:0003677">
    <property type="term" value="F:DNA binding"/>
    <property type="evidence" value="ECO:0007669"/>
    <property type="project" value="InterPro"/>
</dbReference>
<dbReference type="CDD" id="cd00093">
    <property type="entry name" value="HTH_XRE"/>
    <property type="match status" value="1"/>
</dbReference>